<feature type="repeat" description="Cell wall-binding" evidence="2">
    <location>
        <begin position="668"/>
        <end position="687"/>
    </location>
</feature>
<feature type="repeat" description="Cell wall-binding" evidence="2">
    <location>
        <begin position="519"/>
        <end position="538"/>
    </location>
</feature>
<dbReference type="Proteomes" id="UP000518255">
    <property type="component" value="Unassembled WGS sequence"/>
</dbReference>
<protein>
    <submittedName>
        <fullName evidence="3">SEC10/PgrA surface exclusion domain-containing protein</fullName>
    </submittedName>
</protein>
<dbReference type="NCBIfam" id="TIGR04320">
    <property type="entry name" value="Surf_Exclu_PgrA"/>
    <property type="match status" value="1"/>
</dbReference>
<reference evidence="3 4" key="1">
    <citation type="submission" date="2020-07" db="EMBL/GenBank/DDBJ databases">
        <title>Description of Limosilactobacillus balticus sp. nov., Limosilactobacillus agrestis sp. nov., Limosilactobacillus albertensis sp. nov., Limosilactobacillus rudii sp. nov., Limosilactobacillus fastidiosus sp. nov., five novel Limosilactobacillus species isolated from the vertebrate gastrointestinal tract, and proposal of 6 subspecies of Limosilactobacillus reuteri adapted to the gastrointestinal tract of specific vertebrate hosts.</title>
        <authorList>
            <person name="Li F."/>
            <person name="Cheng C."/>
            <person name="Zheng J."/>
            <person name="Quevedo R.M."/>
            <person name="Li J."/>
            <person name="Roos S."/>
            <person name="Gaenzle M.G."/>
            <person name="Walter J."/>
        </authorList>
    </citation>
    <scope>NUCLEOTIDE SEQUENCE [LARGE SCALE GENOMIC DNA]</scope>
    <source>
        <strain evidence="3 4">WF-MA3-C</strain>
    </source>
</reference>
<dbReference type="AlphaFoldDB" id="A0A7W3TZS2"/>
<feature type="repeat" description="Cell wall-binding" evidence="2">
    <location>
        <begin position="473"/>
        <end position="492"/>
    </location>
</feature>
<feature type="repeat" description="Cell wall-binding" evidence="2">
    <location>
        <begin position="371"/>
        <end position="390"/>
    </location>
</feature>
<dbReference type="InterPro" id="IPR018337">
    <property type="entry name" value="Cell_wall/Cho-bd_repeat"/>
</dbReference>
<feature type="repeat" description="Cell wall-binding" evidence="2">
    <location>
        <begin position="648"/>
        <end position="667"/>
    </location>
</feature>
<feature type="repeat" description="Cell wall-binding" evidence="2">
    <location>
        <begin position="452"/>
        <end position="471"/>
    </location>
</feature>
<evidence type="ECO:0000313" key="4">
    <source>
        <dbReference type="Proteomes" id="UP000518255"/>
    </source>
</evidence>
<evidence type="ECO:0000256" key="2">
    <source>
        <dbReference type="PROSITE-ProRule" id="PRU00591"/>
    </source>
</evidence>
<evidence type="ECO:0000313" key="3">
    <source>
        <dbReference type="EMBL" id="MBB1086239.1"/>
    </source>
</evidence>
<dbReference type="EMBL" id="JACIUY010000055">
    <property type="protein sequence ID" value="MBB1086239.1"/>
    <property type="molecule type" value="Genomic_DNA"/>
</dbReference>
<comment type="caution">
    <text evidence="3">The sequence shown here is derived from an EMBL/GenBank/DDBJ whole genome shotgun (WGS) entry which is preliminary data.</text>
</comment>
<gene>
    <name evidence="3" type="ORF">H5R63_05510</name>
</gene>
<dbReference type="PROSITE" id="PS51170">
    <property type="entry name" value="CW"/>
    <property type="match status" value="9"/>
</dbReference>
<proteinExistence type="predicted"/>
<dbReference type="Pfam" id="PF01473">
    <property type="entry name" value="Choline_bind_1"/>
    <property type="match status" value="3"/>
</dbReference>
<feature type="repeat" description="Cell wall-binding" evidence="2">
    <location>
        <begin position="539"/>
        <end position="559"/>
    </location>
</feature>
<dbReference type="SUPFAM" id="SSF69360">
    <property type="entry name" value="Cell wall binding repeat"/>
    <property type="match status" value="3"/>
</dbReference>
<feature type="repeat" description="Cell wall-binding" evidence="2">
    <location>
        <begin position="391"/>
        <end position="410"/>
    </location>
</feature>
<accession>A0A7W3TZS2</accession>
<evidence type="ECO:0000256" key="1">
    <source>
        <dbReference type="ARBA" id="ARBA00022737"/>
    </source>
</evidence>
<name>A0A7W3TZS2_9LACO</name>
<dbReference type="RefSeq" id="WP_182581120.1">
    <property type="nucleotide sequence ID" value="NZ_JACIUY010000055.1"/>
</dbReference>
<organism evidence="3 4">
    <name type="scientific">Limosilactobacillus fastidiosus</name>
    <dbReference type="NCBI Taxonomy" id="2759855"/>
    <lineage>
        <taxon>Bacteria</taxon>
        <taxon>Bacillati</taxon>
        <taxon>Bacillota</taxon>
        <taxon>Bacilli</taxon>
        <taxon>Lactobacillales</taxon>
        <taxon>Lactobacillaceae</taxon>
        <taxon>Limosilactobacillus</taxon>
    </lineage>
</organism>
<feature type="repeat" description="Cell wall-binding" evidence="2">
    <location>
        <begin position="411"/>
        <end position="430"/>
    </location>
</feature>
<keyword evidence="1" id="KW-0677">Repeat</keyword>
<dbReference type="Gene3D" id="2.10.270.10">
    <property type="entry name" value="Cholin Binding"/>
    <property type="match status" value="5"/>
</dbReference>
<sequence>MNKNLVKLTTIAALTTVVGIGVVENNVLADTKSAETTMGADTNEENNNQIVISNVSQQQASATTAALYSANLKTQTTQYVNFPQGYTLDKLRGISNSTEANNFQQVTINGMSMNNYQSNSDAAKEYVNVNNLSPEQTIQMNQYGVGLVNQIRDEFGLEPFQLDDGTIDQVRSMALEYQNKNESLMNGHWHDPEILDNHSENIAAQQIYNDNISGLTVRPFATATGKEFINNDQVPVFSVTTMDDLRALIYYGVMGMLFNDASDTFGHAQNFLTNPQSINTLGIYPSITKGIGTGTYGDGSKFNFNLLNVDMHFIWAEGNNDSSTAEDYNTPGWHLIDNNWRHFDQAGLLELGWQWINGHWYYLDPATGNMQTGLKNINNNVYYLNNSGAMMTGWQKVNNNWYYFQNNGTALTGWQFINGHWYYFSSQGIAETNWQLIGNQKYYFDLENAWALTNWQEINNNWYYFDVNNTWMDTGWQWIDNNWFYFNPSYGQMMIGLQTVGNSLYFLNTQHDGGYGAMRTGWWNINNNWYFFYNNGTAAKGWFRSGAGNWYYFGNDGKALTGWQKINGHSYYFDTVNAWAVRGFQLIDNSWYYFDPINTWQNRGWQLIGNNWFYMNPMTGQMESGLQTFNGKVYFLTTQHNGLFGAMTTGWQKVNGKWYYFDANGSALIGWQKINGHYYHFKNNGEADTGDVYLTNNGQSKLYHFDEQNAWLTE</sequence>
<dbReference type="InterPro" id="IPR027607">
    <property type="entry name" value="Surf_Exclu_SEC10/PgrA"/>
</dbReference>
<dbReference type="Pfam" id="PF19127">
    <property type="entry name" value="Choline_bind_3"/>
    <property type="match status" value="6"/>
</dbReference>